<dbReference type="GO" id="GO:0009704">
    <property type="term" value="P:de-etiolation"/>
    <property type="evidence" value="ECO:0007669"/>
    <property type="project" value="InterPro"/>
</dbReference>
<comment type="caution">
    <text evidence="3">The sequence shown here is derived from an EMBL/GenBank/DDBJ whole genome shotgun (WGS) entry which is preliminary data.</text>
</comment>
<name>A0A9J6A1G3_SOLCO</name>
<dbReference type="OrthoDB" id="2015023at2759"/>
<keyword evidence="2" id="KW-0812">Transmembrane</keyword>
<dbReference type="PANTHER" id="PTHR34209">
    <property type="entry name" value="RHODANESE/CELL CYCLE CONTROL PHOSPHATASE SUPERFAMILY PROTEIN"/>
    <property type="match status" value="1"/>
</dbReference>
<sequence length="240" mass="25074">MALRASATAKSPLPPPPSSSSSTSSPPIVLNLPKLTQKIVSVSFSTSTALFLFPLFTATHEARAISLPKEDIVSSLNQVESAVNQAQEVGSNIFDTISGVIGPVIEFVKPGIDAALPLAKQAGEEILKNASPVISDVTKKAQEAMQSAGMDSQPVMTAAKTIVDAAQQTSKVIEEAKPIASSTVQTISSTDPAVIAVAGGTLFLAYLLLPPVFSALSFSFRGYKGNWMGFISLNFVALDH</sequence>
<protein>
    <submittedName>
        <fullName evidence="3">Uncharacterized protein</fullName>
    </submittedName>
</protein>
<dbReference type="GO" id="GO:0071277">
    <property type="term" value="P:cellular response to calcium ion"/>
    <property type="evidence" value="ECO:0007669"/>
    <property type="project" value="InterPro"/>
</dbReference>
<evidence type="ECO:0000313" key="3">
    <source>
        <dbReference type="EMBL" id="KAG5618385.1"/>
    </source>
</evidence>
<keyword evidence="2" id="KW-0472">Membrane</keyword>
<proteinExistence type="predicted"/>
<dbReference type="EMBL" id="JACXVP010000003">
    <property type="protein sequence ID" value="KAG5618385.1"/>
    <property type="molecule type" value="Genomic_DNA"/>
</dbReference>
<gene>
    <name evidence="3" type="ORF">H5410_018209</name>
</gene>
<dbReference type="AlphaFoldDB" id="A0A9J6A1G3"/>
<keyword evidence="4" id="KW-1185">Reference proteome</keyword>
<feature type="transmembrane region" description="Helical" evidence="2">
    <location>
        <begin position="193"/>
        <end position="218"/>
    </location>
</feature>
<evidence type="ECO:0000256" key="2">
    <source>
        <dbReference type="SAM" id="Phobius"/>
    </source>
</evidence>
<dbReference type="GO" id="GO:0090333">
    <property type="term" value="P:regulation of stomatal closure"/>
    <property type="evidence" value="ECO:0007669"/>
    <property type="project" value="InterPro"/>
</dbReference>
<evidence type="ECO:0000256" key="1">
    <source>
        <dbReference type="SAM" id="MobiDB-lite"/>
    </source>
</evidence>
<accession>A0A9J6A1G3</accession>
<organism evidence="3 4">
    <name type="scientific">Solanum commersonii</name>
    <name type="common">Commerson's wild potato</name>
    <name type="synonym">Commerson's nightshade</name>
    <dbReference type="NCBI Taxonomy" id="4109"/>
    <lineage>
        <taxon>Eukaryota</taxon>
        <taxon>Viridiplantae</taxon>
        <taxon>Streptophyta</taxon>
        <taxon>Embryophyta</taxon>
        <taxon>Tracheophyta</taxon>
        <taxon>Spermatophyta</taxon>
        <taxon>Magnoliopsida</taxon>
        <taxon>eudicotyledons</taxon>
        <taxon>Gunneridae</taxon>
        <taxon>Pentapetalae</taxon>
        <taxon>asterids</taxon>
        <taxon>lamiids</taxon>
        <taxon>Solanales</taxon>
        <taxon>Solanaceae</taxon>
        <taxon>Solanoideae</taxon>
        <taxon>Solaneae</taxon>
        <taxon>Solanum</taxon>
    </lineage>
</organism>
<keyword evidence="2" id="KW-1133">Transmembrane helix</keyword>
<feature type="region of interest" description="Disordered" evidence="1">
    <location>
        <begin position="1"/>
        <end position="26"/>
    </location>
</feature>
<evidence type="ECO:0000313" key="4">
    <source>
        <dbReference type="Proteomes" id="UP000824120"/>
    </source>
</evidence>
<dbReference type="Proteomes" id="UP000824120">
    <property type="component" value="Chromosome 3"/>
</dbReference>
<reference evidence="3 4" key="1">
    <citation type="submission" date="2020-09" db="EMBL/GenBank/DDBJ databases">
        <title>De no assembly of potato wild relative species, Solanum commersonii.</title>
        <authorList>
            <person name="Cho K."/>
        </authorList>
    </citation>
    <scope>NUCLEOTIDE SEQUENCE [LARGE SCALE GENOMIC DNA]</scope>
    <source>
        <strain evidence="3">LZ3.2</strain>
        <tissue evidence="3">Leaf</tissue>
    </source>
</reference>
<dbReference type="PANTHER" id="PTHR34209:SF1">
    <property type="entry name" value="CALCIUM SENSING RECEPTOR, CHLOROPLASTIC"/>
    <property type="match status" value="1"/>
</dbReference>
<dbReference type="InterPro" id="IPR044690">
    <property type="entry name" value="CAS_plant"/>
</dbReference>